<name>A0A3B3H8B2_ORYLA</name>
<evidence type="ECO:0000256" key="1">
    <source>
        <dbReference type="SAM" id="MobiDB-lite"/>
    </source>
</evidence>
<dbReference type="InParanoid" id="A0A3B3H8B2"/>
<feature type="region of interest" description="Disordered" evidence="1">
    <location>
        <begin position="1"/>
        <end position="23"/>
    </location>
</feature>
<reference evidence="2" key="3">
    <citation type="submission" date="2025-09" db="UniProtKB">
        <authorList>
            <consortium name="Ensembl"/>
        </authorList>
    </citation>
    <scope>IDENTIFICATION</scope>
    <source>
        <strain evidence="2">Hd-rR</strain>
    </source>
</reference>
<protein>
    <submittedName>
        <fullName evidence="2">Uncharacterized protein</fullName>
    </submittedName>
</protein>
<dbReference type="Proteomes" id="UP000001038">
    <property type="component" value="Chromosome 17"/>
</dbReference>
<reference evidence="2 3" key="1">
    <citation type="journal article" date="2007" name="Nature">
        <title>The medaka draft genome and insights into vertebrate genome evolution.</title>
        <authorList>
            <person name="Kasahara M."/>
            <person name="Naruse K."/>
            <person name="Sasaki S."/>
            <person name="Nakatani Y."/>
            <person name="Qu W."/>
            <person name="Ahsan B."/>
            <person name="Yamada T."/>
            <person name="Nagayasu Y."/>
            <person name="Doi K."/>
            <person name="Kasai Y."/>
            <person name="Jindo T."/>
            <person name="Kobayashi D."/>
            <person name="Shimada A."/>
            <person name="Toyoda A."/>
            <person name="Kuroki Y."/>
            <person name="Fujiyama A."/>
            <person name="Sasaki T."/>
            <person name="Shimizu A."/>
            <person name="Asakawa S."/>
            <person name="Shimizu N."/>
            <person name="Hashimoto S."/>
            <person name="Yang J."/>
            <person name="Lee Y."/>
            <person name="Matsushima K."/>
            <person name="Sugano S."/>
            <person name="Sakaizumi M."/>
            <person name="Narita T."/>
            <person name="Ohishi K."/>
            <person name="Haga S."/>
            <person name="Ohta F."/>
            <person name="Nomoto H."/>
            <person name="Nogata K."/>
            <person name="Morishita T."/>
            <person name="Endo T."/>
            <person name="Shin-I T."/>
            <person name="Takeda H."/>
            <person name="Morishita S."/>
            <person name="Kohara Y."/>
        </authorList>
    </citation>
    <scope>NUCLEOTIDE SEQUENCE [LARGE SCALE GENOMIC DNA]</scope>
    <source>
        <strain evidence="2 3">Hd-rR</strain>
    </source>
</reference>
<evidence type="ECO:0000313" key="3">
    <source>
        <dbReference type="Proteomes" id="UP000001038"/>
    </source>
</evidence>
<dbReference type="Ensembl" id="ENSORLT00000039801.1">
    <property type="protein sequence ID" value="ENSORLP00000027463.1"/>
    <property type="gene ID" value="ENSORLG00000029050.1"/>
</dbReference>
<proteinExistence type="predicted"/>
<sequence>LTRTKGRSRNTLEPAMNMPMSGMNTRIPFPASAPITLQTNRKQSTKTYRKQTTNAVIWRNSCRLLEQERDPLQYRTLLFSCLYPLSPPRAGEYWKKDVAEFGHSRTQETASNKITGCAETDTTEKL</sequence>
<reference evidence="2" key="2">
    <citation type="submission" date="2025-08" db="UniProtKB">
        <authorList>
            <consortium name="Ensembl"/>
        </authorList>
    </citation>
    <scope>IDENTIFICATION</scope>
    <source>
        <strain evidence="2">Hd-rR</strain>
    </source>
</reference>
<organism evidence="2 3">
    <name type="scientific">Oryzias latipes</name>
    <name type="common">Japanese rice fish</name>
    <name type="synonym">Japanese killifish</name>
    <dbReference type="NCBI Taxonomy" id="8090"/>
    <lineage>
        <taxon>Eukaryota</taxon>
        <taxon>Metazoa</taxon>
        <taxon>Chordata</taxon>
        <taxon>Craniata</taxon>
        <taxon>Vertebrata</taxon>
        <taxon>Euteleostomi</taxon>
        <taxon>Actinopterygii</taxon>
        <taxon>Neopterygii</taxon>
        <taxon>Teleostei</taxon>
        <taxon>Neoteleostei</taxon>
        <taxon>Acanthomorphata</taxon>
        <taxon>Ovalentaria</taxon>
        <taxon>Atherinomorphae</taxon>
        <taxon>Beloniformes</taxon>
        <taxon>Adrianichthyidae</taxon>
        <taxon>Oryziinae</taxon>
        <taxon>Oryzias</taxon>
    </lineage>
</organism>
<dbReference type="AlphaFoldDB" id="A0A3B3H8B2"/>
<accession>A0A3B3H8B2</accession>
<evidence type="ECO:0000313" key="2">
    <source>
        <dbReference type="Ensembl" id="ENSORLP00000027463.1"/>
    </source>
</evidence>
<keyword evidence="3" id="KW-1185">Reference proteome</keyword>